<dbReference type="Pfam" id="PF25601">
    <property type="entry name" value="AAA_lid_14"/>
    <property type="match status" value="1"/>
</dbReference>
<dbReference type="GO" id="GO:0006355">
    <property type="term" value="P:regulation of DNA-templated transcription"/>
    <property type="evidence" value="ECO:0007669"/>
    <property type="project" value="InterPro"/>
</dbReference>
<evidence type="ECO:0000256" key="2">
    <source>
        <dbReference type="ARBA" id="ARBA00022840"/>
    </source>
</evidence>
<dbReference type="Pfam" id="PF02954">
    <property type="entry name" value="HTH_8"/>
    <property type="match status" value="1"/>
</dbReference>
<dbReference type="GO" id="GO:0005524">
    <property type="term" value="F:ATP binding"/>
    <property type="evidence" value="ECO:0007669"/>
    <property type="project" value="UniProtKB-KW"/>
</dbReference>
<gene>
    <name evidence="7" type="ORF">DWB85_00965</name>
</gene>
<evidence type="ECO:0000256" key="4">
    <source>
        <dbReference type="ARBA" id="ARBA00023125"/>
    </source>
</evidence>
<dbReference type="InterPro" id="IPR025943">
    <property type="entry name" value="Sigma_54_int_dom_ATP-bd_2"/>
</dbReference>
<dbReference type="Proteomes" id="UP000265509">
    <property type="component" value="Unassembled WGS sequence"/>
</dbReference>
<keyword evidence="1" id="KW-0547">Nucleotide-binding</keyword>
<keyword evidence="8" id="KW-1185">Reference proteome</keyword>
<dbReference type="EMBL" id="QRAN01000001">
    <property type="protein sequence ID" value="RLQ23756.1"/>
    <property type="molecule type" value="Genomic_DNA"/>
</dbReference>
<dbReference type="InterPro" id="IPR058031">
    <property type="entry name" value="AAA_lid_NorR"/>
</dbReference>
<evidence type="ECO:0000313" key="7">
    <source>
        <dbReference type="EMBL" id="RLQ23756.1"/>
    </source>
</evidence>
<evidence type="ECO:0000256" key="5">
    <source>
        <dbReference type="ARBA" id="ARBA00023163"/>
    </source>
</evidence>
<dbReference type="InterPro" id="IPR002078">
    <property type="entry name" value="Sigma_54_int"/>
</dbReference>
<dbReference type="RefSeq" id="WP_117952313.1">
    <property type="nucleotide sequence ID" value="NZ_QRAN01000001.1"/>
</dbReference>
<comment type="caution">
    <text evidence="7">The sequence shown here is derived from an EMBL/GenBank/DDBJ whole genome shotgun (WGS) entry which is preliminary data.</text>
</comment>
<dbReference type="GO" id="GO:0043565">
    <property type="term" value="F:sequence-specific DNA binding"/>
    <property type="evidence" value="ECO:0007669"/>
    <property type="project" value="InterPro"/>
</dbReference>
<dbReference type="InterPro" id="IPR025662">
    <property type="entry name" value="Sigma_54_int_dom_ATP-bd_1"/>
</dbReference>
<keyword evidence="4" id="KW-0238">DNA-binding</keyword>
<protein>
    <submittedName>
        <fullName evidence="7">Sigma-54-dependent Fis family transcriptional regulator</fullName>
    </submittedName>
</protein>
<dbReference type="InterPro" id="IPR027417">
    <property type="entry name" value="P-loop_NTPase"/>
</dbReference>
<evidence type="ECO:0000256" key="1">
    <source>
        <dbReference type="ARBA" id="ARBA00022741"/>
    </source>
</evidence>
<dbReference type="AlphaFoldDB" id="A0A3L7E2I1"/>
<dbReference type="InterPro" id="IPR025944">
    <property type="entry name" value="Sigma_54_int_dom_CS"/>
</dbReference>
<dbReference type="SMART" id="SM00382">
    <property type="entry name" value="AAA"/>
    <property type="match status" value="1"/>
</dbReference>
<proteinExistence type="predicted"/>
<dbReference type="SUPFAM" id="SSF52540">
    <property type="entry name" value="P-loop containing nucleoside triphosphate hydrolases"/>
    <property type="match status" value="1"/>
</dbReference>
<dbReference type="InterPro" id="IPR002197">
    <property type="entry name" value="HTH_Fis"/>
</dbReference>
<dbReference type="OrthoDB" id="9804019at2"/>
<dbReference type="InterPro" id="IPR003593">
    <property type="entry name" value="AAA+_ATPase"/>
</dbReference>
<dbReference type="Gene3D" id="3.40.50.300">
    <property type="entry name" value="P-loop containing nucleotide triphosphate hydrolases"/>
    <property type="match status" value="1"/>
</dbReference>
<dbReference type="PROSITE" id="PS00675">
    <property type="entry name" value="SIGMA54_INTERACT_1"/>
    <property type="match status" value="1"/>
</dbReference>
<dbReference type="PROSITE" id="PS00688">
    <property type="entry name" value="SIGMA54_INTERACT_3"/>
    <property type="match status" value="1"/>
</dbReference>
<feature type="domain" description="Sigma-54 factor interaction" evidence="6">
    <location>
        <begin position="152"/>
        <end position="389"/>
    </location>
</feature>
<dbReference type="Pfam" id="PF00158">
    <property type="entry name" value="Sigma54_activat"/>
    <property type="match status" value="1"/>
</dbReference>
<accession>A0A3L7E2I1</accession>
<evidence type="ECO:0000313" key="8">
    <source>
        <dbReference type="Proteomes" id="UP000265509"/>
    </source>
</evidence>
<dbReference type="Gene3D" id="1.10.8.60">
    <property type="match status" value="1"/>
</dbReference>
<keyword evidence="2" id="KW-0067">ATP-binding</keyword>
<dbReference type="PROSITE" id="PS50045">
    <property type="entry name" value="SIGMA54_INTERACT_4"/>
    <property type="match status" value="1"/>
</dbReference>
<keyword evidence="5" id="KW-0804">Transcription</keyword>
<organism evidence="7 8">
    <name type="scientific">Seongchinamella sediminis</name>
    <dbReference type="NCBI Taxonomy" id="2283635"/>
    <lineage>
        <taxon>Bacteria</taxon>
        <taxon>Pseudomonadati</taxon>
        <taxon>Pseudomonadota</taxon>
        <taxon>Gammaproteobacteria</taxon>
        <taxon>Cellvibrionales</taxon>
        <taxon>Halieaceae</taxon>
        <taxon>Seongchinamella</taxon>
    </lineage>
</organism>
<keyword evidence="3" id="KW-0805">Transcription regulation</keyword>
<evidence type="ECO:0000259" key="6">
    <source>
        <dbReference type="PROSITE" id="PS50045"/>
    </source>
</evidence>
<dbReference type="PROSITE" id="PS00676">
    <property type="entry name" value="SIGMA54_INTERACT_2"/>
    <property type="match status" value="1"/>
</dbReference>
<evidence type="ECO:0000256" key="3">
    <source>
        <dbReference type="ARBA" id="ARBA00023015"/>
    </source>
</evidence>
<dbReference type="FunFam" id="3.40.50.300:FF:000006">
    <property type="entry name" value="DNA-binding transcriptional regulator NtrC"/>
    <property type="match status" value="1"/>
</dbReference>
<name>A0A3L7E2I1_9GAMM</name>
<reference evidence="7 8" key="1">
    <citation type="submission" date="2018-07" db="EMBL/GenBank/DDBJ databases">
        <title>Halioglobus sp. genome submission.</title>
        <authorList>
            <person name="Ye M.-Q."/>
            <person name="Du Z.-J."/>
        </authorList>
    </citation>
    <scope>NUCLEOTIDE SEQUENCE [LARGE SCALE GENOMIC DNA]</scope>
    <source>
        <strain evidence="7 8">U0301</strain>
    </source>
</reference>
<dbReference type="CDD" id="cd00009">
    <property type="entry name" value="AAA"/>
    <property type="match status" value="1"/>
</dbReference>
<sequence length="522" mass="56125">MPRVNSEKTLPTLSDVAVAADCAEHLRCTIVFHPCTGRIGQSAVLDWASGECLLGRHSPLFDDGTGAVAAPLDNPYISRRALRLQPEGDGIRLVRPQRASRCRAAGREVQGDVVFDGAALAAGVPLLLSHSVVLMLRRTAPAPEVAADANGLLGTSPVMQQLRAQIQRAAHSDLDVLILGETGAGKELVARAIHAGSRRASAPLVSVNMAAIPPSLAAADLFGNTRGAFTGADRARPGYFRQAEGGTLFLDEVGDTPEEVQPLLLRALQQREIQVLGGATRNIDLRVISATDAQLEGEGCSFKSALRYRLGALEIAVPALREHPEDIGLLLLSALQRAAGRDGRGRWLEASMTEERDLARWAQLFHRFCGYHWPGNVRQLENYAAQVVLASGAEPVLPETVSASLCATGGERGTDRAGGNAPAPEERRWRRLNEVSEAEFEVAMREARYEVAAVAEALGVSRQALYRRISNSDKYRSATDVPIAELRSTLDACGDDVREAAMALQVSESGLRQRLRALRARA</sequence>
<dbReference type="PANTHER" id="PTHR32071">
    <property type="entry name" value="TRANSCRIPTIONAL REGULATORY PROTEIN"/>
    <property type="match status" value="1"/>
</dbReference>